<dbReference type="Pfam" id="PF10604">
    <property type="entry name" value="Polyketide_cyc2"/>
    <property type="match status" value="1"/>
</dbReference>
<reference evidence="1 2" key="1">
    <citation type="submission" date="2017-07" db="EMBL/GenBank/DDBJ databases">
        <title>Genome sequence of Streptomyces pluripotens MUSC 137T.</title>
        <authorList>
            <person name="Ser H.-L."/>
            <person name="Lee L.-H."/>
        </authorList>
    </citation>
    <scope>NUCLEOTIDE SEQUENCE [LARGE SCALE GENOMIC DNA]</scope>
    <source>
        <strain evidence="1 2">MUSC 137</strain>
    </source>
</reference>
<organism evidence="1 2">
    <name type="scientific">Streptomyces pluripotens</name>
    <dbReference type="NCBI Taxonomy" id="1355015"/>
    <lineage>
        <taxon>Bacteria</taxon>
        <taxon>Bacillati</taxon>
        <taxon>Actinomycetota</taxon>
        <taxon>Actinomycetes</taxon>
        <taxon>Kitasatosporales</taxon>
        <taxon>Streptomycetaceae</taxon>
        <taxon>Streptomyces</taxon>
    </lineage>
</organism>
<evidence type="ECO:0000313" key="2">
    <source>
        <dbReference type="Proteomes" id="UP000031501"/>
    </source>
</evidence>
<dbReference type="Proteomes" id="UP000031501">
    <property type="component" value="Chromosome"/>
</dbReference>
<dbReference type="RefSeq" id="WP_039648045.1">
    <property type="nucleotide sequence ID" value="NZ_CP021080.1"/>
</dbReference>
<dbReference type="EMBL" id="CP022433">
    <property type="protein sequence ID" value="ASN27142.1"/>
    <property type="molecule type" value="Genomic_DNA"/>
</dbReference>
<dbReference type="OrthoDB" id="4618973at2"/>
<dbReference type="KEGG" id="splu:LK06_026310"/>
<dbReference type="CDD" id="cd07812">
    <property type="entry name" value="SRPBCC"/>
    <property type="match status" value="1"/>
</dbReference>
<dbReference type="SUPFAM" id="SSF55961">
    <property type="entry name" value="Bet v1-like"/>
    <property type="match status" value="1"/>
</dbReference>
<accession>A0A221P4R2</accession>
<proteinExistence type="predicted"/>
<evidence type="ECO:0000313" key="1">
    <source>
        <dbReference type="EMBL" id="ASN27142.1"/>
    </source>
</evidence>
<dbReference type="InterPro" id="IPR019587">
    <property type="entry name" value="Polyketide_cyclase/dehydratase"/>
</dbReference>
<dbReference type="AlphaFoldDB" id="A0A221P4R2"/>
<sequence>MTPTNTQITPLFDVRARTRIAATPAEVYAVVSDLPRSAEWSTECTGGAWVSGRPATVGAVFRGENLRAEDVVAWAPVVRGTWHTESQVVAAEPGRVFRWAMRDSAGDPQDSVWSYEIAPDGDGCVLVHGLRMGTATEGIRGITAGMDEATRKRFFADWTEKLAGDLLATLHRIKALIEKA</sequence>
<gene>
    <name evidence="1" type="ORF">LK07_27465</name>
</gene>
<dbReference type="Gene3D" id="3.30.530.20">
    <property type="match status" value="1"/>
</dbReference>
<dbReference type="STRING" id="1355015.LK06_026310"/>
<dbReference type="InterPro" id="IPR023393">
    <property type="entry name" value="START-like_dom_sf"/>
</dbReference>
<name>A0A221P4R2_9ACTN</name>
<keyword evidence="2" id="KW-1185">Reference proteome</keyword>
<protein>
    <submittedName>
        <fullName evidence="1">SRPBCC family protein</fullName>
    </submittedName>
</protein>